<dbReference type="InterPro" id="IPR044730">
    <property type="entry name" value="RNase_H-like_dom_plant"/>
</dbReference>
<dbReference type="CDD" id="cd06222">
    <property type="entry name" value="RNase_H_like"/>
    <property type="match status" value="1"/>
</dbReference>
<dbReference type="Pfam" id="PF13456">
    <property type="entry name" value="RVT_3"/>
    <property type="match status" value="1"/>
</dbReference>
<keyword evidence="2" id="KW-0808">Transferase</keyword>
<dbReference type="PANTHER" id="PTHR47723:SF19">
    <property type="entry name" value="POLYNUCLEOTIDYL TRANSFERASE, RIBONUCLEASE H-LIKE SUPERFAMILY PROTEIN"/>
    <property type="match status" value="1"/>
</dbReference>
<reference evidence="2" key="2">
    <citation type="submission" date="2007-03" db="EMBL/GenBank/DDBJ databases">
        <authorList>
            <consortium name="The International Medicago Genome Annotation Group"/>
        </authorList>
    </citation>
    <scope>NUCLEOTIDE SEQUENCE</scope>
</reference>
<dbReference type="AlphaFoldDB" id="A2Q1E9"/>
<dbReference type="Gene3D" id="3.30.420.10">
    <property type="entry name" value="Ribonuclease H-like superfamily/Ribonuclease H"/>
    <property type="match status" value="1"/>
</dbReference>
<dbReference type="InterPro" id="IPR036397">
    <property type="entry name" value="RNaseH_sf"/>
</dbReference>
<name>A2Q1E9_MEDTR</name>
<protein>
    <submittedName>
        <fullName evidence="2">Polynucleotidyl transferase, Ribonuclease H fold</fullName>
    </submittedName>
</protein>
<dbReference type="PANTHER" id="PTHR47723">
    <property type="entry name" value="OS05G0353850 PROTEIN"/>
    <property type="match status" value="1"/>
</dbReference>
<feature type="domain" description="RNase H type-1" evidence="1">
    <location>
        <begin position="27"/>
        <end position="113"/>
    </location>
</feature>
<proteinExistence type="predicted"/>
<evidence type="ECO:0000259" key="1">
    <source>
        <dbReference type="Pfam" id="PF13456"/>
    </source>
</evidence>
<reference evidence="2" key="1">
    <citation type="submission" date="2004-05" db="EMBL/GenBank/DDBJ databases">
        <authorList>
            <person name="Town C.D."/>
        </authorList>
    </citation>
    <scope>NUCLEOTIDE SEQUENCE</scope>
</reference>
<evidence type="ECO:0000313" key="2">
    <source>
        <dbReference type="EMBL" id="ABN05766.1"/>
    </source>
</evidence>
<dbReference type="EMBL" id="AC148775">
    <property type="protein sequence ID" value="ABN05766.1"/>
    <property type="molecule type" value="Genomic_DNA"/>
</dbReference>
<gene>
    <name evidence="2" type="ORF">MtrDRAFT_AC148775g35v2</name>
    <name evidence="3" type="ORF">MtrDRAFT_AC160012g2v2</name>
</gene>
<dbReference type="GO" id="GO:0003676">
    <property type="term" value="F:nucleic acid binding"/>
    <property type="evidence" value="ECO:0007669"/>
    <property type="project" value="InterPro"/>
</dbReference>
<dbReference type="OMA" id="INCHMSS"/>
<dbReference type="InterPro" id="IPR053151">
    <property type="entry name" value="RNase_H-like"/>
</dbReference>
<evidence type="ECO:0000313" key="3">
    <source>
        <dbReference type="EMBL" id="ABN08743.1"/>
    </source>
</evidence>
<sequence length="141" mass="15879">MYNSTSSAPKEAFSRALLLGFSKHSYFHSTPPEPEALGLFEAINIAINCHMSSVIFESNCRLLVDTINSNSTSNNEFGDIISRCKDLLSSRNNFIVNYVRRQTNKVVHNIVKASLSHLSLHIFHEVPSTSTLYPLFFNKIN</sequence>
<dbReference type="GO" id="GO:0004523">
    <property type="term" value="F:RNA-DNA hybrid ribonuclease activity"/>
    <property type="evidence" value="ECO:0007669"/>
    <property type="project" value="InterPro"/>
</dbReference>
<organism evidence="2">
    <name type="scientific">Medicago truncatula</name>
    <name type="common">Barrel medic</name>
    <name type="synonym">Medicago tribuloides</name>
    <dbReference type="NCBI Taxonomy" id="3880"/>
    <lineage>
        <taxon>Eukaryota</taxon>
        <taxon>Viridiplantae</taxon>
        <taxon>Streptophyta</taxon>
        <taxon>Embryophyta</taxon>
        <taxon>Tracheophyta</taxon>
        <taxon>Spermatophyta</taxon>
        <taxon>Magnoliopsida</taxon>
        <taxon>eudicotyledons</taxon>
        <taxon>Gunneridae</taxon>
        <taxon>Pentapetalae</taxon>
        <taxon>rosids</taxon>
        <taxon>fabids</taxon>
        <taxon>Fabales</taxon>
        <taxon>Fabaceae</taxon>
        <taxon>Papilionoideae</taxon>
        <taxon>50 kb inversion clade</taxon>
        <taxon>NPAAA clade</taxon>
        <taxon>Hologalegina</taxon>
        <taxon>IRL clade</taxon>
        <taxon>Trifolieae</taxon>
        <taxon>Medicago</taxon>
    </lineage>
</organism>
<dbReference type="GO" id="GO:0016740">
    <property type="term" value="F:transferase activity"/>
    <property type="evidence" value="ECO:0007669"/>
    <property type="project" value="UniProtKB-KW"/>
</dbReference>
<accession>A2Q1E9</accession>
<dbReference type="EMBL" id="AC160012">
    <property type="protein sequence ID" value="ABN08743.1"/>
    <property type="molecule type" value="Genomic_DNA"/>
</dbReference>
<dbReference type="InterPro" id="IPR002156">
    <property type="entry name" value="RNaseH_domain"/>
</dbReference>